<dbReference type="SUPFAM" id="SSF56059">
    <property type="entry name" value="Glutathione synthetase ATP-binding domain-like"/>
    <property type="match status" value="1"/>
</dbReference>
<dbReference type="Gene3D" id="3.30.470.20">
    <property type="entry name" value="ATP-grasp fold, B domain"/>
    <property type="match status" value="1"/>
</dbReference>
<proteinExistence type="predicted"/>
<evidence type="ECO:0000313" key="2">
    <source>
        <dbReference type="Proteomes" id="UP001575622"/>
    </source>
</evidence>
<name>A0ABV4V821_9BACL</name>
<accession>A0ABV4V821</accession>
<dbReference type="Pfam" id="PF14398">
    <property type="entry name" value="ATPgrasp_YheCD"/>
    <property type="match status" value="1"/>
</dbReference>
<dbReference type="EMBL" id="JBHDLN010000020">
    <property type="protein sequence ID" value="MFB0846242.1"/>
    <property type="molecule type" value="Genomic_DNA"/>
</dbReference>
<gene>
    <name evidence="1" type="ORF">ACEU3E_29010</name>
</gene>
<organism evidence="1 2">
    <name type="scientific">Paenibacillus oleatilyticus</name>
    <dbReference type="NCBI Taxonomy" id="2594886"/>
    <lineage>
        <taxon>Bacteria</taxon>
        <taxon>Bacillati</taxon>
        <taxon>Bacillota</taxon>
        <taxon>Bacilli</taxon>
        <taxon>Bacillales</taxon>
        <taxon>Paenibacillaceae</taxon>
        <taxon>Paenibacillus</taxon>
    </lineage>
</organism>
<sequence length="378" mass="44001">MKKLNIGILAHRQGNIFLNSRFLSDLVTEGRKLGANVYVFSHRDVQEESRTIHGFTPSEGRWTGATCPWPDVVIDFCRKLYKPFRDMRSRKDLFVYANHKFTYKWKAMKLFAESDKLERWIPKTSLYSPEALEQMIENYDLVYVKPGNGTGGHSVLSIKKTVCGYRLQGRKRSGRIVVRPVMTKQRVIRWINRWVQTEKIRSGSFMVQQGLDLQLIPRRQVDVRLLIQKNEIGNWEVTGKVLRVGAKNSPTTNLIYGDGKVLRFQTFIKSRFGLDKAKEIELECEELAHRLMEVVEERFGSMVEFGLDVGVDVNGRVWLIEANPKPGHTAFIKSKEIDTYRKSIRRPIQYAMHLANEQLRREQNDTADFVTNFEWIDL</sequence>
<protein>
    <submittedName>
        <fullName evidence="1">YheC/YheD family protein</fullName>
    </submittedName>
</protein>
<comment type="caution">
    <text evidence="1">The sequence shown here is derived from an EMBL/GenBank/DDBJ whole genome shotgun (WGS) entry which is preliminary data.</text>
</comment>
<evidence type="ECO:0000313" key="1">
    <source>
        <dbReference type="EMBL" id="MFB0846242.1"/>
    </source>
</evidence>
<keyword evidence="2" id="KW-1185">Reference proteome</keyword>
<dbReference type="InterPro" id="IPR026838">
    <property type="entry name" value="YheC/D"/>
</dbReference>
<dbReference type="Proteomes" id="UP001575622">
    <property type="component" value="Unassembled WGS sequence"/>
</dbReference>
<reference evidence="1 2" key="1">
    <citation type="submission" date="2024-09" db="EMBL/GenBank/DDBJ databases">
        <authorList>
            <person name="Makale K.P.P."/>
            <person name="Makhzoum A."/>
            <person name="Rantong G."/>
            <person name="Rahube T.O."/>
        </authorList>
    </citation>
    <scope>NUCLEOTIDE SEQUENCE [LARGE SCALE GENOMIC DNA]</scope>
    <source>
        <strain evidence="1 2">KM_D13</strain>
    </source>
</reference>
<dbReference type="RefSeq" id="WP_373956248.1">
    <property type="nucleotide sequence ID" value="NZ_JBHDLN010000020.1"/>
</dbReference>